<dbReference type="PROSITE" id="PS50894">
    <property type="entry name" value="HPT"/>
    <property type="match status" value="1"/>
</dbReference>
<dbReference type="STRING" id="1220924.W2S3P9"/>
<organism evidence="3 4">
    <name type="scientific">Cyphellophora europaea (strain CBS 101466)</name>
    <name type="common">Phialophora europaea</name>
    <dbReference type="NCBI Taxonomy" id="1220924"/>
    <lineage>
        <taxon>Eukaryota</taxon>
        <taxon>Fungi</taxon>
        <taxon>Dikarya</taxon>
        <taxon>Ascomycota</taxon>
        <taxon>Pezizomycotina</taxon>
        <taxon>Eurotiomycetes</taxon>
        <taxon>Chaetothyriomycetidae</taxon>
        <taxon>Chaetothyriales</taxon>
        <taxon>Cyphellophoraceae</taxon>
        <taxon>Cyphellophora</taxon>
    </lineage>
</organism>
<accession>W2S3P9</accession>
<proteinExistence type="predicted"/>
<dbReference type="PANTHER" id="PTHR28242:SF52">
    <property type="entry name" value="PHOSPHORELAY INTERMEDIATE PROTEIN YPD1"/>
    <property type="match status" value="1"/>
</dbReference>
<reference evidence="3 4" key="1">
    <citation type="submission" date="2013-03" db="EMBL/GenBank/DDBJ databases">
        <title>The Genome Sequence of Phialophora europaea CBS 101466.</title>
        <authorList>
            <consortium name="The Broad Institute Genomics Platform"/>
            <person name="Cuomo C."/>
            <person name="de Hoog S."/>
            <person name="Gorbushina A."/>
            <person name="Walker B."/>
            <person name="Young S.K."/>
            <person name="Zeng Q."/>
            <person name="Gargeya S."/>
            <person name="Fitzgerald M."/>
            <person name="Haas B."/>
            <person name="Abouelleil A."/>
            <person name="Allen A.W."/>
            <person name="Alvarado L."/>
            <person name="Arachchi H.M."/>
            <person name="Berlin A.M."/>
            <person name="Chapman S.B."/>
            <person name="Gainer-Dewar J."/>
            <person name="Goldberg J."/>
            <person name="Griggs A."/>
            <person name="Gujja S."/>
            <person name="Hansen M."/>
            <person name="Howarth C."/>
            <person name="Imamovic A."/>
            <person name="Ireland A."/>
            <person name="Larimer J."/>
            <person name="McCowan C."/>
            <person name="Murphy C."/>
            <person name="Pearson M."/>
            <person name="Poon T.W."/>
            <person name="Priest M."/>
            <person name="Roberts A."/>
            <person name="Saif S."/>
            <person name="Shea T."/>
            <person name="Sisk P."/>
            <person name="Sykes S."/>
            <person name="Wortman J."/>
            <person name="Nusbaum C."/>
            <person name="Birren B."/>
        </authorList>
    </citation>
    <scope>NUCLEOTIDE SEQUENCE [LARGE SCALE GENOMIC DNA]</scope>
    <source>
        <strain evidence="3 4">CBS 101466</strain>
    </source>
</reference>
<dbReference type="VEuPathDB" id="FungiDB:HMPREF1541_02466"/>
<evidence type="ECO:0000313" key="4">
    <source>
        <dbReference type="Proteomes" id="UP000030752"/>
    </source>
</evidence>
<feature type="domain" description="HPt" evidence="2">
    <location>
        <begin position="6"/>
        <end position="105"/>
    </location>
</feature>
<dbReference type="InParanoid" id="W2S3P9"/>
<dbReference type="GO" id="GO:0005634">
    <property type="term" value="C:nucleus"/>
    <property type="evidence" value="ECO:0007669"/>
    <property type="project" value="TreeGrafter"/>
</dbReference>
<dbReference type="SUPFAM" id="SSF47226">
    <property type="entry name" value="Histidine-containing phosphotransfer domain, HPT domain"/>
    <property type="match status" value="1"/>
</dbReference>
<dbReference type="CDD" id="cd00088">
    <property type="entry name" value="HPT"/>
    <property type="match status" value="1"/>
</dbReference>
<dbReference type="OrthoDB" id="1673781at2759"/>
<dbReference type="Gene3D" id="1.20.120.160">
    <property type="entry name" value="HPT domain"/>
    <property type="match status" value="1"/>
</dbReference>
<dbReference type="AlphaFoldDB" id="W2S3P9"/>
<dbReference type="InterPro" id="IPR045871">
    <property type="entry name" value="AHP1-5/YPD1"/>
</dbReference>
<dbReference type="GO" id="GO:0043424">
    <property type="term" value="F:protein histidine kinase binding"/>
    <property type="evidence" value="ECO:0007669"/>
    <property type="project" value="InterPro"/>
</dbReference>
<protein>
    <recommendedName>
        <fullName evidence="2">HPt domain-containing protein</fullName>
    </recommendedName>
</protein>
<dbReference type="HOGENOM" id="CLU_085158_2_0_1"/>
<dbReference type="SMART" id="SM00073">
    <property type="entry name" value="HPT"/>
    <property type="match status" value="1"/>
</dbReference>
<dbReference type="InterPro" id="IPR036641">
    <property type="entry name" value="HPT_dom_sf"/>
</dbReference>
<keyword evidence="4" id="KW-1185">Reference proteome</keyword>
<dbReference type="Proteomes" id="UP000030752">
    <property type="component" value="Unassembled WGS sequence"/>
</dbReference>
<evidence type="ECO:0000313" key="3">
    <source>
        <dbReference type="EMBL" id="ETN43307.1"/>
    </source>
</evidence>
<dbReference type="eggNOG" id="KOG4747">
    <property type="taxonomic scope" value="Eukaryota"/>
</dbReference>
<dbReference type="GO" id="GO:0005737">
    <property type="term" value="C:cytoplasm"/>
    <property type="evidence" value="ECO:0007669"/>
    <property type="project" value="TreeGrafter"/>
</dbReference>
<dbReference type="RefSeq" id="XP_008715043.1">
    <property type="nucleotide sequence ID" value="XM_008716821.1"/>
</dbReference>
<evidence type="ECO:0000256" key="1">
    <source>
        <dbReference type="PROSITE-ProRule" id="PRU00110"/>
    </source>
</evidence>
<dbReference type="EMBL" id="KB822718">
    <property type="protein sequence ID" value="ETN43307.1"/>
    <property type="molecule type" value="Genomic_DNA"/>
</dbReference>
<name>W2S3P9_CYPE1</name>
<dbReference type="GO" id="GO:0009927">
    <property type="term" value="F:histidine phosphotransfer kinase activity"/>
    <property type="evidence" value="ECO:0007669"/>
    <property type="project" value="InterPro"/>
</dbReference>
<gene>
    <name evidence="3" type="ORF">HMPREF1541_02466</name>
</gene>
<dbReference type="InterPro" id="IPR008207">
    <property type="entry name" value="Sig_transdc_His_kin_Hpt_dom"/>
</dbReference>
<dbReference type="GO" id="GO:0000160">
    <property type="term" value="P:phosphorelay signal transduction system"/>
    <property type="evidence" value="ECO:0007669"/>
    <property type="project" value="InterPro"/>
</dbReference>
<evidence type="ECO:0000259" key="2">
    <source>
        <dbReference type="PROSITE" id="PS50894"/>
    </source>
</evidence>
<dbReference type="GeneID" id="19969805"/>
<feature type="modified residue" description="Phosphohistidine" evidence="1">
    <location>
        <position position="45"/>
    </location>
</feature>
<sequence length="116" mass="13187">MDEEGDRDFSKSIVFGFFDQAKETFDQMEKEIQNKDLEKLSSLGHFLKGSSATLGFNKVRDECEKIQHYGHNKDATGETDIKDNEACLRLINESVAEATKQHATVKKLMDSFYAES</sequence>
<keyword evidence="1" id="KW-0597">Phosphoprotein</keyword>
<dbReference type="PANTHER" id="PTHR28242">
    <property type="entry name" value="PHOSPHORELAY INTERMEDIATE PROTEIN YPD1"/>
    <property type="match status" value="1"/>
</dbReference>
<dbReference type="Pfam" id="PF01627">
    <property type="entry name" value="Hpt"/>
    <property type="match status" value="1"/>
</dbReference>